<reference evidence="1" key="1">
    <citation type="submission" date="2014-12" db="EMBL/GenBank/DDBJ databases">
        <title>Insight into the proteome of Arion vulgaris.</title>
        <authorList>
            <person name="Aradska J."/>
            <person name="Bulat T."/>
            <person name="Smidak R."/>
            <person name="Sarate P."/>
            <person name="Gangsoo J."/>
            <person name="Sialana F."/>
            <person name="Bilban M."/>
            <person name="Lubec G."/>
        </authorList>
    </citation>
    <scope>NUCLEOTIDE SEQUENCE</scope>
    <source>
        <tissue evidence="1">Skin</tissue>
    </source>
</reference>
<organism evidence="1">
    <name type="scientific">Arion vulgaris</name>
    <dbReference type="NCBI Taxonomy" id="1028688"/>
    <lineage>
        <taxon>Eukaryota</taxon>
        <taxon>Metazoa</taxon>
        <taxon>Spiralia</taxon>
        <taxon>Lophotrochozoa</taxon>
        <taxon>Mollusca</taxon>
        <taxon>Gastropoda</taxon>
        <taxon>Heterobranchia</taxon>
        <taxon>Euthyneura</taxon>
        <taxon>Panpulmonata</taxon>
        <taxon>Eupulmonata</taxon>
        <taxon>Stylommatophora</taxon>
        <taxon>Helicina</taxon>
        <taxon>Arionoidea</taxon>
        <taxon>Arionidae</taxon>
        <taxon>Arion</taxon>
    </lineage>
</organism>
<accession>A0A0B6YDM6</accession>
<proteinExistence type="predicted"/>
<evidence type="ECO:0000313" key="1">
    <source>
        <dbReference type="EMBL" id="CEK53886.1"/>
    </source>
</evidence>
<protein>
    <submittedName>
        <fullName evidence="1">Uncharacterized protein</fullName>
    </submittedName>
</protein>
<name>A0A0B6YDM6_9EUPU</name>
<dbReference type="AlphaFoldDB" id="A0A0B6YDM6"/>
<feature type="non-terminal residue" evidence="1">
    <location>
        <position position="1"/>
    </location>
</feature>
<feature type="non-terminal residue" evidence="1">
    <location>
        <position position="74"/>
    </location>
</feature>
<sequence length="74" mass="7839">GDYIAIVIKERDFMVQIRAVPCGAGAVSCICGVVVREGNNIIKASMCQSSWMSIAVAYQLSSGAVIQRSSDGTR</sequence>
<dbReference type="EMBL" id="HACG01007021">
    <property type="protein sequence ID" value="CEK53886.1"/>
    <property type="molecule type" value="Transcribed_RNA"/>
</dbReference>
<gene>
    <name evidence="1" type="primary">ORF21477</name>
</gene>